<gene>
    <name evidence="6" type="ORF">Amac_080650</name>
</gene>
<name>A0A5M3X8G0_9ACTN</name>
<dbReference type="EMBL" id="BLAE01000060">
    <property type="protein sequence ID" value="GES14468.1"/>
    <property type="molecule type" value="Genomic_DNA"/>
</dbReference>
<feature type="compositionally biased region" description="Pro residues" evidence="4">
    <location>
        <begin position="412"/>
        <end position="428"/>
    </location>
</feature>
<dbReference type="Proteomes" id="UP000331127">
    <property type="component" value="Unassembled WGS sequence"/>
</dbReference>
<feature type="compositionally biased region" description="Pro residues" evidence="4">
    <location>
        <begin position="435"/>
        <end position="445"/>
    </location>
</feature>
<dbReference type="InterPro" id="IPR045857">
    <property type="entry name" value="O16G_dom_2"/>
</dbReference>
<dbReference type="RefSeq" id="WP_218041580.1">
    <property type="nucleotide sequence ID" value="NZ_BAAAHL010000049.1"/>
</dbReference>
<dbReference type="InterPro" id="IPR017853">
    <property type="entry name" value="GH"/>
</dbReference>
<accession>A0A5M3X8G0</accession>
<protein>
    <recommendedName>
        <fullName evidence="5">Glycosyl hydrolase family 13 catalytic domain-containing protein</fullName>
    </recommendedName>
</protein>
<proteinExistence type="inferred from homology"/>
<dbReference type="SMART" id="SM00642">
    <property type="entry name" value="Aamy"/>
    <property type="match status" value="1"/>
</dbReference>
<dbReference type="InterPro" id="IPR006047">
    <property type="entry name" value="GH13_cat_dom"/>
</dbReference>
<evidence type="ECO:0000256" key="4">
    <source>
        <dbReference type="SAM" id="MobiDB-lite"/>
    </source>
</evidence>
<dbReference type="AlphaFoldDB" id="A0A5M3X8G0"/>
<keyword evidence="7" id="KW-1185">Reference proteome</keyword>
<feature type="domain" description="Glycosyl hydrolase family 13 catalytic" evidence="5">
    <location>
        <begin position="22"/>
        <end position="410"/>
    </location>
</feature>
<dbReference type="SUPFAM" id="SSF51445">
    <property type="entry name" value="(Trans)glycosidases"/>
    <property type="match status" value="1"/>
</dbReference>
<keyword evidence="3" id="KW-0326">Glycosidase</keyword>
<dbReference type="Pfam" id="PF00128">
    <property type="entry name" value="Alpha-amylase"/>
    <property type="match status" value="1"/>
</dbReference>
<sequence length="453" mass="49891">MRPHALATAPTTLWWEDAVIYHIYPRSFQDFDGDGIGDLGGLRQRLDYLSWLGVDAIWLSPFYASPAVDFGYDVADHCSVDLIMGTLDDFDALVEEAHRRGIRVLVDFVASNTSIRHPWFAESRGSRESGKRDWYIWADPGPGGGPPNNWIAVFGGSAWTWDETSGQYYLHSFLPEIPDLNWRNPQVEEAMLNVLRFWMDRGVDGFRIDAAEHVLKDARLRDNPAAAPVTGGHPKNLGEYDRLRHLHDRGHPDIHPLYRRIRRLLDEHRPAGPRLSIAEIVPEPGAGLGHWAGFYGQALDEIHMPMNLTLPALPWDATAFRDAIAAVEAAIPAGGRTTVVLGSHDEPRVAGRYGQDQARCLLVLLLTLAGTPVLYYGDELGLPDSPVPLARNATRGGGAIRRSTATSAARPCPGPPATRPDSPRPPSPGCRCPRTPRPSAWPPSGPIRRAPCG</sequence>
<feature type="compositionally biased region" description="Low complexity" evidence="4">
    <location>
        <begin position="401"/>
        <end position="410"/>
    </location>
</feature>
<evidence type="ECO:0000313" key="6">
    <source>
        <dbReference type="EMBL" id="GES14468.1"/>
    </source>
</evidence>
<reference evidence="6 7" key="1">
    <citation type="submission" date="2019-10" db="EMBL/GenBank/DDBJ databases">
        <title>Whole genome shotgun sequence of Acrocarpospora macrocephala NBRC 16266.</title>
        <authorList>
            <person name="Ichikawa N."/>
            <person name="Kimura A."/>
            <person name="Kitahashi Y."/>
            <person name="Komaki H."/>
            <person name="Oguchi A."/>
        </authorList>
    </citation>
    <scope>NUCLEOTIDE SEQUENCE [LARGE SCALE GENOMIC DNA]</scope>
    <source>
        <strain evidence="6 7">NBRC 16266</strain>
    </source>
</reference>
<dbReference type="PANTHER" id="PTHR10357">
    <property type="entry name" value="ALPHA-AMYLASE FAMILY MEMBER"/>
    <property type="match status" value="1"/>
</dbReference>
<dbReference type="GO" id="GO:0004556">
    <property type="term" value="F:alpha-amylase activity"/>
    <property type="evidence" value="ECO:0007669"/>
    <property type="project" value="TreeGrafter"/>
</dbReference>
<comment type="similarity">
    <text evidence="1">Belongs to the glycosyl hydrolase 13 family.</text>
</comment>
<evidence type="ECO:0000259" key="5">
    <source>
        <dbReference type="SMART" id="SM00642"/>
    </source>
</evidence>
<dbReference type="PANTHER" id="PTHR10357:SF179">
    <property type="entry name" value="NEUTRAL AND BASIC AMINO ACID TRANSPORT PROTEIN RBAT"/>
    <property type="match status" value="1"/>
</dbReference>
<dbReference type="Gene3D" id="3.90.400.10">
    <property type="entry name" value="Oligo-1,6-glucosidase, Domain 2"/>
    <property type="match status" value="1"/>
</dbReference>
<dbReference type="FunFam" id="3.90.400.10:FF:000002">
    <property type="entry name" value="Sucrose isomerase"/>
    <property type="match status" value="1"/>
</dbReference>
<organism evidence="6 7">
    <name type="scientific">Acrocarpospora macrocephala</name>
    <dbReference type="NCBI Taxonomy" id="150177"/>
    <lineage>
        <taxon>Bacteria</taxon>
        <taxon>Bacillati</taxon>
        <taxon>Actinomycetota</taxon>
        <taxon>Actinomycetes</taxon>
        <taxon>Streptosporangiales</taxon>
        <taxon>Streptosporangiaceae</taxon>
        <taxon>Acrocarpospora</taxon>
    </lineage>
</organism>
<evidence type="ECO:0000256" key="3">
    <source>
        <dbReference type="ARBA" id="ARBA00023295"/>
    </source>
</evidence>
<evidence type="ECO:0000256" key="2">
    <source>
        <dbReference type="ARBA" id="ARBA00022801"/>
    </source>
</evidence>
<evidence type="ECO:0000256" key="1">
    <source>
        <dbReference type="ARBA" id="ARBA00008061"/>
    </source>
</evidence>
<evidence type="ECO:0000313" key="7">
    <source>
        <dbReference type="Proteomes" id="UP000331127"/>
    </source>
</evidence>
<dbReference type="Gene3D" id="3.20.20.80">
    <property type="entry name" value="Glycosidases"/>
    <property type="match status" value="1"/>
</dbReference>
<dbReference type="GO" id="GO:0009313">
    <property type="term" value="P:oligosaccharide catabolic process"/>
    <property type="evidence" value="ECO:0007669"/>
    <property type="project" value="TreeGrafter"/>
</dbReference>
<comment type="caution">
    <text evidence="6">The sequence shown here is derived from an EMBL/GenBank/DDBJ whole genome shotgun (WGS) entry which is preliminary data.</text>
</comment>
<feature type="region of interest" description="Disordered" evidence="4">
    <location>
        <begin position="400"/>
        <end position="453"/>
    </location>
</feature>
<keyword evidence="2" id="KW-0378">Hydrolase</keyword>